<dbReference type="RefSeq" id="WP_264487506.1">
    <property type="nucleotide sequence ID" value="NZ_JAPDDT010000004.1"/>
</dbReference>
<reference evidence="2 3" key="1">
    <citation type="submission" date="2022-10" db="EMBL/GenBank/DDBJ databases">
        <title>Luteolibacter arcticus strain CCTCC AB 2014275, whole genome shotgun sequencing project.</title>
        <authorList>
            <person name="Zhao G."/>
            <person name="Shen L."/>
        </authorList>
    </citation>
    <scope>NUCLEOTIDE SEQUENCE [LARGE SCALE GENOMIC DNA]</scope>
    <source>
        <strain evidence="2 3">CCTCC AB 2014275</strain>
    </source>
</reference>
<organism evidence="2 3">
    <name type="scientific">Luteolibacter arcticus</name>
    <dbReference type="NCBI Taxonomy" id="1581411"/>
    <lineage>
        <taxon>Bacteria</taxon>
        <taxon>Pseudomonadati</taxon>
        <taxon>Verrucomicrobiota</taxon>
        <taxon>Verrucomicrobiia</taxon>
        <taxon>Verrucomicrobiales</taxon>
        <taxon>Verrucomicrobiaceae</taxon>
        <taxon>Luteolibacter</taxon>
    </lineage>
</organism>
<proteinExistence type="predicted"/>
<sequence length="524" mass="58054">MKARLPAIMAAVLSAASLHVQAAPAPPPGQVIHHSPASSRLYIGSPSLCVMPDGSYVASHDLFGPGSKEYELAKARLYRSTDKGATWQHVTDFDGYFWTGIFVHRGAAFTLGTDMHHGKVVIRRSVDSGKTWTAPVVLAEGEWHTAPMPVIEHQGRIWRAIEDAMGGTKWGERYRARMMSAPVDADLLDPKSWTFSNPLARNSTWLGNDFAAWLEGNAVADPEGNVVNLLRVDNSKPPEKAAIVRLSKDGTTATFDADKDFIEFPGGAKKFTIRQDPQGGGYWSIASIIPERHGDAGRPASIRNTLALIHSKDLRTWETRCVLLYHPDVVRHGFQYVDWQFEGEDLIAVCRTAWDDKEGGARNNHDANFLTFHRWKSFRTLSRKDDVPMPEFTGRIQETGALTLNGVSYAIGRLETGAQAFSNRGYRWQNVPQALEGKSFTRLNGGAKEILEVTAKRDTVVRIAIATGQTPIDLAGWTAEKLEFSYDDSSRTRVVVHSRPLEKGNTLRLPRGNWTGAILILDEN</sequence>
<dbReference type="CDD" id="cd15482">
    <property type="entry name" value="Sialidase_non-viral"/>
    <property type="match status" value="1"/>
</dbReference>
<gene>
    <name evidence="2" type="ORF">OKA05_12620</name>
</gene>
<accession>A0ABT3GIT9</accession>
<name>A0ABT3GIT9_9BACT</name>
<keyword evidence="1" id="KW-0732">Signal</keyword>
<dbReference type="Proteomes" id="UP001320876">
    <property type="component" value="Unassembled WGS sequence"/>
</dbReference>
<evidence type="ECO:0000256" key="1">
    <source>
        <dbReference type="SAM" id="SignalP"/>
    </source>
</evidence>
<keyword evidence="3" id="KW-1185">Reference proteome</keyword>
<comment type="caution">
    <text evidence="2">The sequence shown here is derived from an EMBL/GenBank/DDBJ whole genome shotgun (WGS) entry which is preliminary data.</text>
</comment>
<dbReference type="SUPFAM" id="SSF50939">
    <property type="entry name" value="Sialidases"/>
    <property type="match status" value="1"/>
</dbReference>
<feature type="signal peptide" evidence="1">
    <location>
        <begin position="1"/>
        <end position="22"/>
    </location>
</feature>
<dbReference type="EMBL" id="JAPDDT010000004">
    <property type="protein sequence ID" value="MCW1923401.1"/>
    <property type="molecule type" value="Genomic_DNA"/>
</dbReference>
<dbReference type="GO" id="GO:0016787">
    <property type="term" value="F:hydrolase activity"/>
    <property type="evidence" value="ECO:0007669"/>
    <property type="project" value="UniProtKB-KW"/>
</dbReference>
<feature type="chain" id="PRO_5047097523" evidence="1">
    <location>
        <begin position="23"/>
        <end position="524"/>
    </location>
</feature>
<keyword evidence="2" id="KW-0378">Hydrolase</keyword>
<dbReference type="Gene3D" id="2.120.10.10">
    <property type="match status" value="1"/>
</dbReference>
<evidence type="ECO:0000313" key="3">
    <source>
        <dbReference type="Proteomes" id="UP001320876"/>
    </source>
</evidence>
<evidence type="ECO:0000313" key="2">
    <source>
        <dbReference type="EMBL" id="MCW1923401.1"/>
    </source>
</evidence>
<protein>
    <submittedName>
        <fullName evidence="2">Glycoside hydrolase</fullName>
    </submittedName>
</protein>
<dbReference type="InterPro" id="IPR036278">
    <property type="entry name" value="Sialidase_sf"/>
</dbReference>